<evidence type="ECO:0000256" key="1">
    <source>
        <dbReference type="SAM" id="Phobius"/>
    </source>
</evidence>
<feature type="transmembrane region" description="Helical" evidence="1">
    <location>
        <begin position="54"/>
        <end position="77"/>
    </location>
</feature>
<proteinExistence type="predicted"/>
<reference evidence="2 3" key="1">
    <citation type="submission" date="2018-01" db="EMBL/GenBank/DDBJ databases">
        <title>Genomic Encyclopedia of Archaeal and Bacterial Type Strains, Phase II (KMG-II): from individual species to whole genera.</title>
        <authorList>
            <person name="Goeker M."/>
        </authorList>
    </citation>
    <scope>NUCLEOTIDE SEQUENCE [LARGE SCALE GENOMIC DNA]</scope>
    <source>
        <strain evidence="2 3">DSM 12048</strain>
    </source>
</reference>
<organism evidence="2 3">
    <name type="scientific">Albidovulum inexpectatum</name>
    <dbReference type="NCBI Taxonomy" id="196587"/>
    <lineage>
        <taxon>Bacteria</taxon>
        <taxon>Pseudomonadati</taxon>
        <taxon>Pseudomonadota</taxon>
        <taxon>Alphaproteobacteria</taxon>
        <taxon>Rhodobacterales</taxon>
        <taxon>Paracoccaceae</taxon>
        <taxon>Albidovulum</taxon>
    </lineage>
</organism>
<sequence>MKRPRGPLFLARRSYRLRRMMDAARMLPAVGMFLFFLPILWRPADTPQPDTARGWIFLFMAWAVLIALALVLARFLVRAEEEEARLSSGDPLATDQMRD</sequence>
<evidence type="ECO:0000313" key="2">
    <source>
        <dbReference type="EMBL" id="PPB79810.1"/>
    </source>
</evidence>
<dbReference type="AlphaFoldDB" id="A0A2S5JEJ0"/>
<accession>A0A2S5JEJ0</accession>
<protein>
    <submittedName>
        <fullName evidence="2">Uncharacterized protein</fullName>
    </submittedName>
</protein>
<keyword evidence="1" id="KW-0472">Membrane</keyword>
<dbReference type="EMBL" id="PRDS01000009">
    <property type="protein sequence ID" value="PPB79810.1"/>
    <property type="molecule type" value="Genomic_DNA"/>
</dbReference>
<keyword evidence="3" id="KW-1185">Reference proteome</keyword>
<keyword evidence="1" id="KW-1133">Transmembrane helix</keyword>
<comment type="caution">
    <text evidence="2">The sequence shown here is derived from an EMBL/GenBank/DDBJ whole genome shotgun (WGS) entry which is preliminary data.</text>
</comment>
<keyword evidence="1" id="KW-0812">Transmembrane</keyword>
<dbReference type="RefSeq" id="WP_104072332.1">
    <property type="nucleotide sequence ID" value="NZ_PRDS01000009.1"/>
</dbReference>
<dbReference type="OrthoDB" id="7871801at2"/>
<evidence type="ECO:0000313" key="3">
    <source>
        <dbReference type="Proteomes" id="UP000239736"/>
    </source>
</evidence>
<gene>
    <name evidence="2" type="ORF">LV82_02602</name>
</gene>
<dbReference type="Proteomes" id="UP000239736">
    <property type="component" value="Unassembled WGS sequence"/>
</dbReference>
<name>A0A2S5JEJ0_9RHOB</name>